<reference evidence="2 3" key="1">
    <citation type="journal article" date="2015" name="Genome Announc.">
        <title>Expanding the biotechnology potential of lactobacilli through comparative genomics of 213 strains and associated genera.</title>
        <authorList>
            <person name="Sun Z."/>
            <person name="Harris H.M."/>
            <person name="McCann A."/>
            <person name="Guo C."/>
            <person name="Argimon S."/>
            <person name="Zhang W."/>
            <person name="Yang X."/>
            <person name="Jeffery I.B."/>
            <person name="Cooney J.C."/>
            <person name="Kagawa T.F."/>
            <person name="Liu W."/>
            <person name="Song Y."/>
            <person name="Salvetti E."/>
            <person name="Wrobel A."/>
            <person name="Rasinkangas P."/>
            <person name="Parkhill J."/>
            <person name="Rea M.C."/>
            <person name="O'Sullivan O."/>
            <person name="Ritari J."/>
            <person name="Douillard F.P."/>
            <person name="Paul Ross R."/>
            <person name="Yang R."/>
            <person name="Briner A.E."/>
            <person name="Felis G.E."/>
            <person name="de Vos W.M."/>
            <person name="Barrangou R."/>
            <person name="Klaenhammer T.R."/>
            <person name="Caufield P.W."/>
            <person name="Cui Y."/>
            <person name="Zhang H."/>
            <person name="O'Toole P.W."/>
        </authorList>
    </citation>
    <scope>NUCLEOTIDE SEQUENCE [LARGE SCALE GENOMIC DNA]</scope>
    <source>
        <strain evidence="2 3">DSM 17758</strain>
    </source>
</reference>
<keyword evidence="3" id="KW-1185">Reference proteome</keyword>
<keyword evidence="2" id="KW-0540">Nuclease</keyword>
<dbReference type="Gene3D" id="1.10.30.50">
    <property type="match status" value="1"/>
</dbReference>
<feature type="domain" description="HNH nuclease" evidence="1">
    <location>
        <begin position="148"/>
        <end position="197"/>
    </location>
</feature>
<dbReference type="EMBL" id="AZFX01000002">
    <property type="protein sequence ID" value="KRM13874.1"/>
    <property type="molecule type" value="Genomic_DNA"/>
</dbReference>
<dbReference type="CDD" id="cd00085">
    <property type="entry name" value="HNHc"/>
    <property type="match status" value="1"/>
</dbReference>
<keyword evidence="2" id="KW-0255">Endonuclease</keyword>
<dbReference type="Pfam" id="PF01844">
    <property type="entry name" value="HNH"/>
    <property type="match status" value="1"/>
</dbReference>
<dbReference type="GO" id="GO:0003676">
    <property type="term" value="F:nucleic acid binding"/>
    <property type="evidence" value="ECO:0007669"/>
    <property type="project" value="InterPro"/>
</dbReference>
<dbReference type="Proteomes" id="UP000051315">
    <property type="component" value="Unassembled WGS sequence"/>
</dbReference>
<dbReference type="GO" id="GO:0004519">
    <property type="term" value="F:endonuclease activity"/>
    <property type="evidence" value="ECO:0007669"/>
    <property type="project" value="UniProtKB-KW"/>
</dbReference>
<dbReference type="AlphaFoldDB" id="A0A0R1W8E8"/>
<dbReference type="PATRIC" id="fig|1423735.3.peg.515"/>
<gene>
    <name evidence="2" type="ORF">FC15_GL000494</name>
</gene>
<accession>A0A0R1W8E8</accession>
<name>A0A0R1W8E8_9LACO</name>
<proteinExistence type="predicted"/>
<keyword evidence="2" id="KW-0378">Hydrolase</keyword>
<dbReference type="SMART" id="SM00507">
    <property type="entry name" value="HNHc"/>
    <property type="match status" value="1"/>
</dbReference>
<protein>
    <submittedName>
        <fullName evidence="2">Restriction endonuclease</fullName>
    </submittedName>
</protein>
<organism evidence="2 3">
    <name type="scientific">Lapidilactobacillus concavus DSM 17758</name>
    <dbReference type="NCBI Taxonomy" id="1423735"/>
    <lineage>
        <taxon>Bacteria</taxon>
        <taxon>Bacillati</taxon>
        <taxon>Bacillota</taxon>
        <taxon>Bacilli</taxon>
        <taxon>Lactobacillales</taxon>
        <taxon>Lactobacillaceae</taxon>
        <taxon>Lapidilactobacillus</taxon>
    </lineage>
</organism>
<dbReference type="InterPro" id="IPR003615">
    <property type="entry name" value="HNH_nuc"/>
</dbReference>
<evidence type="ECO:0000259" key="1">
    <source>
        <dbReference type="SMART" id="SM00507"/>
    </source>
</evidence>
<comment type="caution">
    <text evidence="2">The sequence shown here is derived from an EMBL/GenBank/DDBJ whole genome shotgun (WGS) entry which is preliminary data.</text>
</comment>
<dbReference type="OrthoDB" id="9802901at2"/>
<evidence type="ECO:0000313" key="3">
    <source>
        <dbReference type="Proteomes" id="UP000051315"/>
    </source>
</evidence>
<sequence length="302" mass="35290">MRLKCQYCRLTLDQQHFMLGEKQLTSICDICQVRGLPIGEFENGPIEQLALARQSIFLGLPSEVRQSSQNRLALTKKEQRACMSLINGFDALTIATQHDELQHDFYRRIIQWQDHPDHLVITGNIPEDIANLGCDTAVLFDKNNLDFTTRAYIREKYQYRCQYCGRYGDSVDHKNPVTFSNDNRIENLTLSCRECNKLKGSMPYQLFKQWNAEIPAVLARLREFEQTLHNLAEQQKRQQNRLAVQSHLTTNLRDPQLMILRQKIKSLQGLIDGEMSDYQKMIAIRHDYVLSHYEAWQLERKG</sequence>
<dbReference type="GO" id="GO:0008270">
    <property type="term" value="F:zinc ion binding"/>
    <property type="evidence" value="ECO:0007669"/>
    <property type="project" value="InterPro"/>
</dbReference>
<dbReference type="InterPro" id="IPR002711">
    <property type="entry name" value="HNH"/>
</dbReference>
<dbReference type="RefSeq" id="WP_057822765.1">
    <property type="nucleotide sequence ID" value="NZ_AZFX01000002.1"/>
</dbReference>
<evidence type="ECO:0000313" key="2">
    <source>
        <dbReference type="EMBL" id="KRM13874.1"/>
    </source>
</evidence>
<dbReference type="STRING" id="1423735.FC15_GL000494"/>